<dbReference type="Pfam" id="PF01029">
    <property type="entry name" value="NusB"/>
    <property type="match status" value="1"/>
</dbReference>
<evidence type="ECO:0000256" key="4">
    <source>
        <dbReference type="ARBA" id="ARBA00023015"/>
    </source>
</evidence>
<evidence type="ECO:0000256" key="1">
    <source>
        <dbReference type="ARBA" id="ARBA00005952"/>
    </source>
</evidence>
<dbReference type="PANTHER" id="PTHR11078:SF3">
    <property type="entry name" value="ANTITERMINATION NUSB DOMAIN-CONTAINING PROTEIN"/>
    <property type="match status" value="1"/>
</dbReference>
<dbReference type="PANTHER" id="PTHR11078">
    <property type="entry name" value="N UTILIZATION SUBSTANCE PROTEIN B-RELATED"/>
    <property type="match status" value="1"/>
</dbReference>
<evidence type="ECO:0000313" key="11">
    <source>
        <dbReference type="Proteomes" id="UP000199459"/>
    </source>
</evidence>
<dbReference type="InterPro" id="IPR011605">
    <property type="entry name" value="NusB_fam"/>
</dbReference>
<dbReference type="GO" id="GO:0031564">
    <property type="term" value="P:transcription antitermination"/>
    <property type="evidence" value="ECO:0007669"/>
    <property type="project" value="UniProtKB-KW"/>
</dbReference>
<proteinExistence type="inferred from homology"/>
<sequence length="136" mass="15482">MAREFVLQGIYQWRLAGGSAGTIEAQLRQSREFIRTDEQFFTNLFKGVLSDISTLENTIQPFLDRTLSELSPVEYAILLLSTYELVHFLEVPYRAIINEAIELARTYGGSDGYKYVNGVLDKLALKIRAVEIESKK</sequence>
<dbReference type="Gene3D" id="1.10.940.10">
    <property type="entry name" value="NusB-like"/>
    <property type="match status" value="1"/>
</dbReference>
<dbReference type="Proteomes" id="UP000199345">
    <property type="component" value="Unassembled WGS sequence"/>
</dbReference>
<dbReference type="STRING" id="917.SAMN05216326_13512"/>
<evidence type="ECO:0000256" key="3">
    <source>
        <dbReference type="ARBA" id="ARBA00022884"/>
    </source>
</evidence>
<keyword evidence="5 6" id="KW-0804">Transcription</keyword>
<dbReference type="GO" id="GO:0006353">
    <property type="term" value="P:DNA-templated transcription termination"/>
    <property type="evidence" value="ECO:0007669"/>
    <property type="project" value="UniProtKB-UniRule"/>
</dbReference>
<keyword evidence="4 6" id="KW-0805">Transcription regulation</keyword>
<name>A0A1I0F901_9PROT</name>
<evidence type="ECO:0000256" key="6">
    <source>
        <dbReference type="HAMAP-Rule" id="MF_00073"/>
    </source>
</evidence>
<gene>
    <name evidence="6" type="primary">nusB</name>
    <name evidence="8" type="ORF">SAMN05216325_105140</name>
    <name evidence="9" type="ORF">SAMN05216326_13512</name>
</gene>
<comment type="function">
    <text evidence="6">Involved in transcription antitermination. Required for transcription of ribosomal RNA (rRNA) genes. Binds specifically to the boxA antiterminator sequence of the ribosomal RNA (rrn) operons.</text>
</comment>
<reference evidence="9 11" key="1">
    <citation type="submission" date="2016-10" db="EMBL/GenBank/DDBJ databases">
        <authorList>
            <person name="de Groot N.N."/>
        </authorList>
    </citation>
    <scope>NUCLEOTIDE SEQUENCE [LARGE SCALE GENOMIC DNA]</scope>
    <source>
        <strain evidence="8 11">Nm22</strain>
        <strain evidence="9">Nm71</strain>
    </source>
</reference>
<evidence type="ECO:0000256" key="2">
    <source>
        <dbReference type="ARBA" id="ARBA00022814"/>
    </source>
</evidence>
<feature type="domain" description="NusB/RsmB/TIM44" evidence="7">
    <location>
        <begin position="2"/>
        <end position="124"/>
    </location>
</feature>
<evidence type="ECO:0000259" key="7">
    <source>
        <dbReference type="Pfam" id="PF01029"/>
    </source>
</evidence>
<dbReference type="InterPro" id="IPR006027">
    <property type="entry name" value="NusB_RsmB_TIM44"/>
</dbReference>
<comment type="similarity">
    <text evidence="1 6">Belongs to the NusB family.</text>
</comment>
<dbReference type="RefSeq" id="WP_245738838.1">
    <property type="nucleotide sequence ID" value="NZ_FOCP01000005.1"/>
</dbReference>
<organism evidence="9 10">
    <name type="scientific">Nitrosomonas marina</name>
    <dbReference type="NCBI Taxonomy" id="917"/>
    <lineage>
        <taxon>Bacteria</taxon>
        <taxon>Pseudomonadati</taxon>
        <taxon>Pseudomonadota</taxon>
        <taxon>Betaproteobacteria</taxon>
        <taxon>Nitrosomonadales</taxon>
        <taxon>Nitrosomonadaceae</taxon>
        <taxon>Nitrosomonas</taxon>
    </lineage>
</organism>
<accession>A0A1I0F901</accession>
<dbReference type="GO" id="GO:0003723">
    <property type="term" value="F:RNA binding"/>
    <property type="evidence" value="ECO:0007669"/>
    <property type="project" value="UniProtKB-UniRule"/>
</dbReference>
<dbReference type="AlphaFoldDB" id="A0A1I0F901"/>
<keyword evidence="3 6" id="KW-0694">RNA-binding</keyword>
<dbReference type="EMBL" id="FOIA01000035">
    <property type="protein sequence ID" value="SET54472.1"/>
    <property type="molecule type" value="Genomic_DNA"/>
</dbReference>
<dbReference type="HAMAP" id="MF_00073">
    <property type="entry name" value="NusB"/>
    <property type="match status" value="1"/>
</dbReference>
<evidence type="ECO:0000256" key="5">
    <source>
        <dbReference type="ARBA" id="ARBA00023163"/>
    </source>
</evidence>
<dbReference type="NCBIfam" id="TIGR01951">
    <property type="entry name" value="nusB"/>
    <property type="match status" value="1"/>
</dbReference>
<keyword evidence="2 6" id="KW-0889">Transcription antitermination</keyword>
<dbReference type="GO" id="GO:0005829">
    <property type="term" value="C:cytosol"/>
    <property type="evidence" value="ECO:0007669"/>
    <property type="project" value="TreeGrafter"/>
</dbReference>
<evidence type="ECO:0000313" key="10">
    <source>
        <dbReference type="Proteomes" id="UP000199345"/>
    </source>
</evidence>
<keyword evidence="10" id="KW-1185">Reference proteome</keyword>
<protein>
    <recommendedName>
        <fullName evidence="6">Transcription antitermination protein NusB</fullName>
    </recommendedName>
    <alternativeName>
        <fullName evidence="6">Antitermination factor NusB</fullName>
    </alternativeName>
</protein>
<reference evidence="10" key="2">
    <citation type="submission" date="2016-10" db="EMBL/GenBank/DDBJ databases">
        <authorList>
            <person name="Varghese N."/>
            <person name="Submissions S."/>
        </authorList>
    </citation>
    <scope>NUCLEOTIDE SEQUENCE [LARGE SCALE GENOMIC DNA]</scope>
    <source>
        <strain evidence="10">Nm71</strain>
    </source>
</reference>
<dbReference type="SUPFAM" id="SSF48013">
    <property type="entry name" value="NusB-like"/>
    <property type="match status" value="1"/>
</dbReference>
<dbReference type="EMBL" id="FOCP01000005">
    <property type="protein sequence ID" value="SEM98684.1"/>
    <property type="molecule type" value="Genomic_DNA"/>
</dbReference>
<dbReference type="Proteomes" id="UP000199459">
    <property type="component" value="Unassembled WGS sequence"/>
</dbReference>
<evidence type="ECO:0000313" key="8">
    <source>
        <dbReference type="EMBL" id="SEM98684.1"/>
    </source>
</evidence>
<evidence type="ECO:0000313" key="9">
    <source>
        <dbReference type="EMBL" id="SET54472.1"/>
    </source>
</evidence>
<dbReference type="InterPro" id="IPR035926">
    <property type="entry name" value="NusB-like_sf"/>
</dbReference>